<evidence type="ECO:0000313" key="5">
    <source>
        <dbReference type="EMBL" id="RAL41673.1"/>
    </source>
</evidence>
<evidence type="ECO:0000259" key="4">
    <source>
        <dbReference type="SMART" id="SM00768"/>
    </source>
</evidence>
<organism evidence="5 6">
    <name type="scientific">Cuscuta australis</name>
    <dbReference type="NCBI Taxonomy" id="267555"/>
    <lineage>
        <taxon>Eukaryota</taxon>
        <taxon>Viridiplantae</taxon>
        <taxon>Streptophyta</taxon>
        <taxon>Embryophyta</taxon>
        <taxon>Tracheophyta</taxon>
        <taxon>Spermatophyta</taxon>
        <taxon>Magnoliopsida</taxon>
        <taxon>eudicotyledons</taxon>
        <taxon>Gunneridae</taxon>
        <taxon>Pentapetalae</taxon>
        <taxon>asterids</taxon>
        <taxon>lamiids</taxon>
        <taxon>Solanales</taxon>
        <taxon>Convolvulaceae</taxon>
        <taxon>Cuscuteae</taxon>
        <taxon>Cuscuta</taxon>
        <taxon>Cuscuta subgen. Grammica</taxon>
        <taxon>Cuscuta sect. Cleistogrammica</taxon>
    </lineage>
</organism>
<proteinExistence type="predicted"/>
<feature type="signal peptide" evidence="3">
    <location>
        <begin position="1"/>
        <end position="23"/>
    </location>
</feature>
<dbReference type="EMBL" id="NQVE01000183">
    <property type="protein sequence ID" value="RAL41673.1"/>
    <property type="molecule type" value="Genomic_DNA"/>
</dbReference>
<evidence type="ECO:0000256" key="2">
    <source>
        <dbReference type="SAM" id="Phobius"/>
    </source>
</evidence>
<dbReference type="AlphaFoldDB" id="A0A328DCQ1"/>
<feature type="transmembrane region" description="Helical" evidence="2">
    <location>
        <begin position="158"/>
        <end position="176"/>
    </location>
</feature>
<dbReference type="Proteomes" id="UP000249390">
    <property type="component" value="Unassembled WGS sequence"/>
</dbReference>
<sequence length="177" mass="19090">MKKNMSKGCSFIFFTLLWTLCGAQMRGGAPAPAPAGGATWCVAKENATADALQRATDWACTEGSVDCSQVGPNGVCKNISAWKTASFIYNSYYIQNPSDVGRCYFNATAMLTHLDPSIVECRFPSAANGTQFMAFGPSPRRSAGFDYINSSVRLGNNVRGWVTVALSFPILFVLMIV</sequence>
<dbReference type="Gene3D" id="1.20.58.1040">
    <property type="match status" value="1"/>
</dbReference>
<keyword evidence="1 3" id="KW-0732">Signal</keyword>
<keyword evidence="6" id="KW-1185">Reference proteome</keyword>
<name>A0A328DCQ1_9ASTE</name>
<dbReference type="PANTHER" id="PTHR31044">
    <property type="entry name" value="BETA-1,3 GLUCANASE"/>
    <property type="match status" value="1"/>
</dbReference>
<dbReference type="SMART" id="SM00768">
    <property type="entry name" value="X8"/>
    <property type="match status" value="1"/>
</dbReference>
<evidence type="ECO:0000256" key="1">
    <source>
        <dbReference type="ARBA" id="ARBA00022729"/>
    </source>
</evidence>
<accession>A0A328DCQ1</accession>
<keyword evidence="2" id="KW-0812">Transmembrane</keyword>
<keyword evidence="2" id="KW-0472">Membrane</keyword>
<protein>
    <recommendedName>
        <fullName evidence="4">X8 domain-containing protein</fullName>
    </recommendedName>
</protein>
<feature type="chain" id="PRO_5016326455" description="X8 domain-containing protein" evidence="3">
    <location>
        <begin position="24"/>
        <end position="177"/>
    </location>
</feature>
<dbReference type="PANTHER" id="PTHR31044:SF52">
    <property type="entry name" value="OS01G0631500 PROTEIN"/>
    <property type="match status" value="1"/>
</dbReference>
<dbReference type="GO" id="GO:0009506">
    <property type="term" value="C:plasmodesma"/>
    <property type="evidence" value="ECO:0007669"/>
    <property type="project" value="UniProtKB-ARBA"/>
</dbReference>
<evidence type="ECO:0000313" key="6">
    <source>
        <dbReference type="Proteomes" id="UP000249390"/>
    </source>
</evidence>
<keyword evidence="2" id="KW-1133">Transmembrane helix</keyword>
<dbReference type="Pfam" id="PF07983">
    <property type="entry name" value="X8"/>
    <property type="match status" value="1"/>
</dbReference>
<comment type="caution">
    <text evidence="5">The sequence shown here is derived from an EMBL/GenBank/DDBJ whole genome shotgun (WGS) entry which is preliminary data.</text>
</comment>
<evidence type="ECO:0000256" key="3">
    <source>
        <dbReference type="SAM" id="SignalP"/>
    </source>
</evidence>
<feature type="domain" description="X8" evidence="4">
    <location>
        <begin position="39"/>
        <end position="123"/>
    </location>
</feature>
<dbReference type="InterPro" id="IPR044788">
    <property type="entry name" value="X8_dom_prot"/>
</dbReference>
<reference evidence="5 6" key="1">
    <citation type="submission" date="2018-06" db="EMBL/GenBank/DDBJ databases">
        <title>The Genome of Cuscuta australis (Dodder) Provides Insight into the Evolution of Plant Parasitism.</title>
        <authorList>
            <person name="Liu H."/>
        </authorList>
    </citation>
    <scope>NUCLEOTIDE SEQUENCE [LARGE SCALE GENOMIC DNA]</scope>
    <source>
        <strain evidence="6">cv. Yunnan</strain>
        <tissue evidence="5">Vines</tissue>
    </source>
</reference>
<gene>
    <name evidence="5" type="ORF">DM860_008855</name>
</gene>
<dbReference type="InterPro" id="IPR012946">
    <property type="entry name" value="X8"/>
</dbReference>